<dbReference type="Pfam" id="PF00650">
    <property type="entry name" value="CRAL_TRIO"/>
    <property type="match status" value="1"/>
</dbReference>
<dbReference type="EnsemblProtists" id="EOD18450">
    <property type="protein sequence ID" value="EOD18450"/>
    <property type="gene ID" value="EMIHUDRAFT_96164"/>
</dbReference>
<accession>A0A0D3J4L5</accession>
<dbReference type="SUPFAM" id="SSF52087">
    <property type="entry name" value="CRAL/TRIO domain"/>
    <property type="match status" value="1"/>
</dbReference>
<dbReference type="OMA" id="WILNAPS"/>
<dbReference type="eggNOG" id="KOG1471">
    <property type="taxonomic scope" value="Eukaryota"/>
</dbReference>
<name>A0A0D3J4L5_EMIH1</name>
<organism evidence="2 3">
    <name type="scientific">Emiliania huxleyi (strain CCMP1516)</name>
    <dbReference type="NCBI Taxonomy" id="280463"/>
    <lineage>
        <taxon>Eukaryota</taxon>
        <taxon>Haptista</taxon>
        <taxon>Haptophyta</taxon>
        <taxon>Prymnesiophyceae</taxon>
        <taxon>Isochrysidales</taxon>
        <taxon>Noelaerhabdaceae</taxon>
        <taxon>Emiliania</taxon>
    </lineage>
</organism>
<dbReference type="PROSITE" id="PS50191">
    <property type="entry name" value="CRAL_TRIO"/>
    <property type="match status" value="1"/>
</dbReference>
<dbReference type="GO" id="GO:0005737">
    <property type="term" value="C:cytoplasm"/>
    <property type="evidence" value="ECO:0007669"/>
    <property type="project" value="TreeGrafter"/>
</dbReference>
<dbReference type="PANTHER" id="PTHR23324:SF83">
    <property type="entry name" value="SEC14-LIKE PROTEIN 2"/>
    <property type="match status" value="1"/>
</dbReference>
<evidence type="ECO:0000313" key="3">
    <source>
        <dbReference type="Proteomes" id="UP000013827"/>
    </source>
</evidence>
<reference evidence="3" key="1">
    <citation type="journal article" date="2013" name="Nature">
        <title>Pan genome of the phytoplankton Emiliania underpins its global distribution.</title>
        <authorList>
            <person name="Read B.A."/>
            <person name="Kegel J."/>
            <person name="Klute M.J."/>
            <person name="Kuo A."/>
            <person name="Lefebvre S.C."/>
            <person name="Maumus F."/>
            <person name="Mayer C."/>
            <person name="Miller J."/>
            <person name="Monier A."/>
            <person name="Salamov A."/>
            <person name="Young J."/>
            <person name="Aguilar M."/>
            <person name="Claverie J.M."/>
            <person name="Frickenhaus S."/>
            <person name="Gonzalez K."/>
            <person name="Herman E.K."/>
            <person name="Lin Y.C."/>
            <person name="Napier J."/>
            <person name="Ogata H."/>
            <person name="Sarno A.F."/>
            <person name="Shmutz J."/>
            <person name="Schroeder D."/>
            <person name="de Vargas C."/>
            <person name="Verret F."/>
            <person name="von Dassow P."/>
            <person name="Valentin K."/>
            <person name="Van de Peer Y."/>
            <person name="Wheeler G."/>
            <person name="Dacks J.B."/>
            <person name="Delwiche C.F."/>
            <person name="Dyhrman S.T."/>
            <person name="Glockner G."/>
            <person name="John U."/>
            <person name="Richards T."/>
            <person name="Worden A.Z."/>
            <person name="Zhang X."/>
            <person name="Grigoriev I.V."/>
            <person name="Allen A.E."/>
            <person name="Bidle K."/>
            <person name="Borodovsky M."/>
            <person name="Bowler C."/>
            <person name="Brownlee C."/>
            <person name="Cock J.M."/>
            <person name="Elias M."/>
            <person name="Gladyshev V.N."/>
            <person name="Groth M."/>
            <person name="Guda C."/>
            <person name="Hadaegh A."/>
            <person name="Iglesias-Rodriguez M.D."/>
            <person name="Jenkins J."/>
            <person name="Jones B.M."/>
            <person name="Lawson T."/>
            <person name="Leese F."/>
            <person name="Lindquist E."/>
            <person name="Lobanov A."/>
            <person name="Lomsadze A."/>
            <person name="Malik S.B."/>
            <person name="Marsh M.E."/>
            <person name="Mackinder L."/>
            <person name="Mock T."/>
            <person name="Mueller-Roeber B."/>
            <person name="Pagarete A."/>
            <person name="Parker M."/>
            <person name="Probert I."/>
            <person name="Quesneville H."/>
            <person name="Raines C."/>
            <person name="Rensing S.A."/>
            <person name="Riano-Pachon D.M."/>
            <person name="Richier S."/>
            <person name="Rokitta S."/>
            <person name="Shiraiwa Y."/>
            <person name="Soanes D.M."/>
            <person name="van der Giezen M."/>
            <person name="Wahlund T.M."/>
            <person name="Williams B."/>
            <person name="Wilson W."/>
            <person name="Wolfe G."/>
            <person name="Wurch L.L."/>
        </authorList>
    </citation>
    <scope>NUCLEOTIDE SEQUENCE</scope>
</reference>
<keyword evidence="3" id="KW-1185">Reference proteome</keyword>
<evidence type="ECO:0000313" key="2">
    <source>
        <dbReference type="EnsemblProtists" id="EOD18450"/>
    </source>
</evidence>
<dbReference type="HOGENOM" id="CLU_938222_0_0_1"/>
<dbReference type="RefSeq" id="XP_005770879.1">
    <property type="nucleotide sequence ID" value="XM_005770822.1"/>
</dbReference>
<evidence type="ECO:0000259" key="1">
    <source>
        <dbReference type="PROSITE" id="PS50191"/>
    </source>
</evidence>
<dbReference type="Gene3D" id="3.40.525.10">
    <property type="entry name" value="CRAL-TRIO lipid binding domain"/>
    <property type="match status" value="1"/>
</dbReference>
<dbReference type="SMART" id="SM00516">
    <property type="entry name" value="SEC14"/>
    <property type="match status" value="1"/>
</dbReference>
<dbReference type="InterPro" id="IPR001251">
    <property type="entry name" value="CRAL-TRIO_dom"/>
</dbReference>
<dbReference type="Proteomes" id="UP000013827">
    <property type="component" value="Unassembled WGS sequence"/>
</dbReference>
<dbReference type="KEGG" id="ehx:EMIHUDRAFT_96164"/>
<feature type="domain" description="CRAL-TRIO" evidence="1">
    <location>
        <begin position="138"/>
        <end position="291"/>
    </location>
</feature>
<dbReference type="AlphaFoldDB" id="A0A0D3J4L5"/>
<sequence>MSDAPRWTTPENVALIAALRENLRAEHRIDTSSDPRLWLTGDVRLLRFLEGHGCDPAAAGAAFAAMMAERKSAHCDADEIAGRLVAAAARFPGEEMSFNKYLEVAVDSDVALVRRVRAALPAVEQFADTRDKLDLSDVLFFGKADVAMLLAPELGEAGLAQYYTLVLEHRSMLLDSRSRRSGQMAKLLMIRDFEGLSLGMLQPRAMRVVSARLGWIQRCFPEFARAILLVNTPWAFAAAWRMVSGLLNARTKERVQAFSAKELPEARARLLEFVDASVLPKRWGGEADDACCLPPIP</sequence>
<proteinExistence type="predicted"/>
<dbReference type="GeneID" id="19046451"/>
<dbReference type="CDD" id="cd00170">
    <property type="entry name" value="SEC14"/>
    <property type="match status" value="1"/>
</dbReference>
<dbReference type="PaxDb" id="2903-EOD18450"/>
<reference evidence="2" key="2">
    <citation type="submission" date="2024-10" db="UniProtKB">
        <authorList>
            <consortium name="EnsemblProtists"/>
        </authorList>
    </citation>
    <scope>IDENTIFICATION</scope>
</reference>
<dbReference type="PANTHER" id="PTHR23324">
    <property type="entry name" value="SEC14 RELATED PROTEIN"/>
    <property type="match status" value="1"/>
</dbReference>
<dbReference type="InterPro" id="IPR036865">
    <property type="entry name" value="CRAL-TRIO_dom_sf"/>
</dbReference>
<dbReference type="InterPro" id="IPR051064">
    <property type="entry name" value="SEC14/CRAL-TRIO_domain"/>
</dbReference>
<protein>
    <recommendedName>
        <fullName evidence="1">CRAL-TRIO domain-containing protein</fullName>
    </recommendedName>
</protein>